<dbReference type="EMBL" id="MRZV01001530">
    <property type="protein sequence ID" value="PIK37244.1"/>
    <property type="molecule type" value="Genomic_DNA"/>
</dbReference>
<sequence>MEALELKPLEKTPIVNHDYSSTDQNYNSRDKGINSDENEEGNHLNPQQVAYYRFCALLVAWLSVILLAILAGFSFVASKLTNSAAAFGFGFDCVLDIGTSAVVIWRFMGPVGSIYSKEKERMALLVLGVLFILACCSISIRSIMELVKAEIPEDNLWVLILAFGSTIICFSLAIAKFAIAKKLNSKSIRSDGYSSLAGGVTGFTWVISSFIIQKNNDLWFIDDIIGICVALMLLYYGLCLLYQNLDRSQVCIK</sequence>
<evidence type="ECO:0000256" key="11">
    <source>
        <dbReference type="SAM" id="MobiDB-lite"/>
    </source>
</evidence>
<comment type="caution">
    <text evidence="14">The sequence shown here is derived from an EMBL/GenBank/DDBJ whole genome shotgun (WGS) entry which is preliminary data.</text>
</comment>
<comment type="similarity">
    <text evidence="3">Belongs to the TMEM163 family.</text>
</comment>
<feature type="transmembrane region" description="Helical" evidence="12">
    <location>
        <begin position="54"/>
        <end position="77"/>
    </location>
</feature>
<evidence type="ECO:0000256" key="6">
    <source>
        <dbReference type="ARBA" id="ARBA00022833"/>
    </source>
</evidence>
<evidence type="ECO:0000256" key="1">
    <source>
        <dbReference type="ARBA" id="ARBA00004146"/>
    </source>
</evidence>
<evidence type="ECO:0000256" key="8">
    <source>
        <dbReference type="ARBA" id="ARBA00023018"/>
    </source>
</evidence>
<protein>
    <recommendedName>
        <fullName evidence="13">Cation efflux protein transmembrane domain-containing protein</fullName>
    </recommendedName>
</protein>
<keyword evidence="4 12" id="KW-0812">Transmembrane</keyword>
<feature type="region of interest" description="Disordered" evidence="11">
    <location>
        <begin position="15"/>
        <end position="39"/>
    </location>
</feature>
<feature type="transmembrane region" description="Helical" evidence="12">
    <location>
        <begin position="192"/>
        <end position="212"/>
    </location>
</feature>
<dbReference type="GO" id="GO:0031901">
    <property type="term" value="C:early endosome membrane"/>
    <property type="evidence" value="ECO:0007669"/>
    <property type="project" value="UniProtKB-SubCell"/>
</dbReference>
<evidence type="ECO:0000256" key="2">
    <source>
        <dbReference type="ARBA" id="ARBA00004644"/>
    </source>
</evidence>
<dbReference type="AlphaFoldDB" id="A0A2G8JNA7"/>
<keyword evidence="7 12" id="KW-1133">Transmembrane helix</keyword>
<dbReference type="GO" id="GO:0008324">
    <property type="term" value="F:monoatomic cation transmembrane transporter activity"/>
    <property type="evidence" value="ECO:0007669"/>
    <property type="project" value="InterPro"/>
</dbReference>
<dbReference type="OrthoDB" id="5980560at2759"/>
<evidence type="ECO:0000256" key="4">
    <source>
        <dbReference type="ARBA" id="ARBA00022692"/>
    </source>
</evidence>
<reference evidence="14 15" key="1">
    <citation type="journal article" date="2017" name="PLoS Biol.">
        <title>The sea cucumber genome provides insights into morphological evolution and visceral regeneration.</title>
        <authorList>
            <person name="Zhang X."/>
            <person name="Sun L."/>
            <person name="Yuan J."/>
            <person name="Sun Y."/>
            <person name="Gao Y."/>
            <person name="Zhang L."/>
            <person name="Li S."/>
            <person name="Dai H."/>
            <person name="Hamel J.F."/>
            <person name="Liu C."/>
            <person name="Yu Y."/>
            <person name="Liu S."/>
            <person name="Lin W."/>
            <person name="Guo K."/>
            <person name="Jin S."/>
            <person name="Xu P."/>
            <person name="Storey K.B."/>
            <person name="Huan P."/>
            <person name="Zhang T."/>
            <person name="Zhou Y."/>
            <person name="Zhang J."/>
            <person name="Lin C."/>
            <person name="Li X."/>
            <person name="Xing L."/>
            <person name="Huo D."/>
            <person name="Sun M."/>
            <person name="Wang L."/>
            <person name="Mercier A."/>
            <person name="Li F."/>
            <person name="Yang H."/>
            <person name="Xiang J."/>
        </authorList>
    </citation>
    <scope>NUCLEOTIDE SEQUENCE [LARGE SCALE GENOMIC DNA]</scope>
    <source>
        <strain evidence="14">Shaxun</strain>
        <tissue evidence="14">Muscle</tissue>
    </source>
</reference>
<feature type="transmembrane region" description="Helical" evidence="12">
    <location>
        <begin position="83"/>
        <end position="104"/>
    </location>
</feature>
<dbReference type="InterPro" id="IPR058533">
    <property type="entry name" value="Cation_efflux_TM"/>
</dbReference>
<dbReference type="InterPro" id="IPR027469">
    <property type="entry name" value="Cation_efflux_TMD_sf"/>
</dbReference>
<dbReference type="PANTHER" id="PTHR31937">
    <property type="entry name" value="TRANSMEMBRANE PROTEIN 163"/>
    <property type="match status" value="1"/>
</dbReference>
<evidence type="ECO:0000256" key="7">
    <source>
        <dbReference type="ARBA" id="ARBA00022989"/>
    </source>
</evidence>
<evidence type="ECO:0000313" key="15">
    <source>
        <dbReference type="Proteomes" id="UP000230750"/>
    </source>
</evidence>
<feature type="transmembrane region" description="Helical" evidence="12">
    <location>
        <begin position="224"/>
        <end position="245"/>
    </location>
</feature>
<name>A0A2G8JNA7_STIJA</name>
<evidence type="ECO:0000256" key="12">
    <source>
        <dbReference type="SAM" id="Phobius"/>
    </source>
</evidence>
<keyword evidence="6" id="KW-0862">Zinc</keyword>
<accession>A0A2G8JNA7</accession>
<comment type="subcellular location">
    <subcellularLocation>
        <location evidence="2">Cytoplasmic vesicle</location>
        <location evidence="2">Secretory vesicle</location>
        <location evidence="2">Synaptic vesicle membrane</location>
        <topology evidence="2">Multi-pass membrane protein</topology>
    </subcellularLocation>
    <subcellularLocation>
        <location evidence="1">Early endosome membrane</location>
    </subcellularLocation>
</comment>
<keyword evidence="9 12" id="KW-0472">Membrane</keyword>
<dbReference type="Pfam" id="PF01545">
    <property type="entry name" value="Cation_efflux"/>
    <property type="match status" value="1"/>
</dbReference>
<feature type="transmembrane region" description="Helical" evidence="12">
    <location>
        <begin position="156"/>
        <end position="180"/>
    </location>
</feature>
<proteinExistence type="inferred from homology"/>
<keyword evidence="5" id="KW-0967">Endosome</keyword>
<evidence type="ECO:0000256" key="5">
    <source>
        <dbReference type="ARBA" id="ARBA00022753"/>
    </source>
</evidence>
<dbReference type="PANTHER" id="PTHR31937:SF2">
    <property type="entry name" value="TRANSMEMBRANE PROTEIN 163"/>
    <property type="match status" value="1"/>
</dbReference>
<dbReference type="Gene3D" id="1.20.1510.10">
    <property type="entry name" value="Cation efflux protein transmembrane domain"/>
    <property type="match status" value="1"/>
</dbReference>
<evidence type="ECO:0000313" key="14">
    <source>
        <dbReference type="EMBL" id="PIK37244.1"/>
    </source>
</evidence>
<evidence type="ECO:0000256" key="9">
    <source>
        <dbReference type="ARBA" id="ARBA00023136"/>
    </source>
</evidence>
<keyword evidence="8" id="KW-0770">Synapse</keyword>
<feature type="domain" description="Cation efflux protein transmembrane" evidence="13">
    <location>
        <begin position="61"/>
        <end position="245"/>
    </location>
</feature>
<evidence type="ECO:0000256" key="3">
    <source>
        <dbReference type="ARBA" id="ARBA00008731"/>
    </source>
</evidence>
<dbReference type="GO" id="GO:0030672">
    <property type="term" value="C:synaptic vesicle membrane"/>
    <property type="evidence" value="ECO:0007669"/>
    <property type="project" value="UniProtKB-SubCell"/>
</dbReference>
<organism evidence="14 15">
    <name type="scientific">Stichopus japonicus</name>
    <name type="common">Sea cucumber</name>
    <dbReference type="NCBI Taxonomy" id="307972"/>
    <lineage>
        <taxon>Eukaryota</taxon>
        <taxon>Metazoa</taxon>
        <taxon>Echinodermata</taxon>
        <taxon>Eleutherozoa</taxon>
        <taxon>Echinozoa</taxon>
        <taxon>Holothuroidea</taxon>
        <taxon>Aspidochirotacea</taxon>
        <taxon>Aspidochirotida</taxon>
        <taxon>Stichopodidae</taxon>
        <taxon>Apostichopus</taxon>
    </lineage>
</organism>
<keyword evidence="10" id="KW-0968">Cytoplasmic vesicle</keyword>
<feature type="transmembrane region" description="Helical" evidence="12">
    <location>
        <begin position="124"/>
        <end position="144"/>
    </location>
</feature>
<dbReference type="InterPro" id="IPR026765">
    <property type="entry name" value="Tmem163"/>
</dbReference>
<evidence type="ECO:0000259" key="13">
    <source>
        <dbReference type="Pfam" id="PF01545"/>
    </source>
</evidence>
<gene>
    <name evidence="14" type="ORF">BSL78_25919</name>
</gene>
<feature type="compositionally biased region" description="Polar residues" evidence="11">
    <location>
        <begin position="18"/>
        <end position="27"/>
    </location>
</feature>
<keyword evidence="15" id="KW-1185">Reference proteome</keyword>
<dbReference type="SUPFAM" id="SSF161111">
    <property type="entry name" value="Cation efflux protein transmembrane domain-like"/>
    <property type="match status" value="1"/>
</dbReference>
<dbReference type="Proteomes" id="UP000230750">
    <property type="component" value="Unassembled WGS sequence"/>
</dbReference>
<evidence type="ECO:0000256" key="10">
    <source>
        <dbReference type="ARBA" id="ARBA00023329"/>
    </source>
</evidence>